<dbReference type="SMART" id="SM00635">
    <property type="entry name" value="BID_2"/>
    <property type="match status" value="4"/>
</dbReference>
<dbReference type="InterPro" id="IPR008964">
    <property type="entry name" value="Invasin/intimin_cell_adhesion"/>
</dbReference>
<dbReference type="InterPro" id="IPR052557">
    <property type="entry name" value="CAP/Cytokinesis_protein"/>
</dbReference>
<proteinExistence type="predicted"/>
<dbReference type="InterPro" id="IPR038765">
    <property type="entry name" value="Papain-like_cys_pep_sf"/>
</dbReference>
<keyword evidence="4" id="KW-1185">Reference proteome</keyword>
<dbReference type="RefSeq" id="WP_013291654.1">
    <property type="nucleotide sequence ID" value="NC_014393.1"/>
</dbReference>
<dbReference type="SMART" id="SM00460">
    <property type="entry name" value="TGc"/>
    <property type="match status" value="1"/>
</dbReference>
<organism evidence="3 4">
    <name type="scientific">Clostridium cellulovorans (strain ATCC 35296 / DSM 3052 / OCM 3 / 743B)</name>
    <dbReference type="NCBI Taxonomy" id="573061"/>
    <lineage>
        <taxon>Bacteria</taxon>
        <taxon>Bacillati</taxon>
        <taxon>Bacillota</taxon>
        <taxon>Clostridia</taxon>
        <taxon>Eubacteriales</taxon>
        <taxon>Clostridiaceae</taxon>
        <taxon>Clostridium</taxon>
    </lineage>
</organism>
<evidence type="ECO:0000259" key="1">
    <source>
        <dbReference type="SMART" id="SM00460"/>
    </source>
</evidence>
<dbReference type="STRING" id="573061.Clocel_1210"/>
<dbReference type="eggNOG" id="COG5492">
    <property type="taxonomic scope" value="Bacteria"/>
</dbReference>
<evidence type="ECO:0000259" key="2">
    <source>
        <dbReference type="SMART" id="SM00635"/>
    </source>
</evidence>
<dbReference type="Gene3D" id="3.10.620.30">
    <property type="match status" value="1"/>
</dbReference>
<name>D9SUR1_CLOC7</name>
<feature type="domain" description="Transglutaminase-like" evidence="1">
    <location>
        <begin position="170"/>
        <end position="225"/>
    </location>
</feature>
<evidence type="ECO:0000313" key="4">
    <source>
        <dbReference type="Proteomes" id="UP000002730"/>
    </source>
</evidence>
<dbReference type="Pfam" id="PF01841">
    <property type="entry name" value="Transglut_core"/>
    <property type="match status" value="1"/>
</dbReference>
<dbReference type="KEGG" id="ccb:Clocel_1210"/>
<accession>D9SUR1</accession>
<dbReference type="eggNOG" id="COG5279">
    <property type="taxonomic scope" value="Bacteria"/>
</dbReference>
<dbReference type="PANTHER" id="PTHR46333:SF2">
    <property type="entry name" value="CYTOKINESIS PROTEIN 3"/>
    <property type="match status" value="1"/>
</dbReference>
<dbReference type="Pfam" id="PF02368">
    <property type="entry name" value="Big_2"/>
    <property type="match status" value="4"/>
</dbReference>
<reference evidence="3 4" key="1">
    <citation type="submission" date="2010-08" db="EMBL/GenBank/DDBJ databases">
        <title>Complete sequence of Clostridium cellulovorans 743B.</title>
        <authorList>
            <consortium name="US DOE Joint Genome Institute"/>
            <person name="Lucas S."/>
            <person name="Copeland A."/>
            <person name="Lapidus A."/>
            <person name="Cheng J.-F."/>
            <person name="Bruce D."/>
            <person name="Goodwin L."/>
            <person name="Pitluck S."/>
            <person name="Chertkov O."/>
            <person name="Detter J.C."/>
            <person name="Han C."/>
            <person name="Tapia R."/>
            <person name="Land M."/>
            <person name="Hauser L."/>
            <person name="Chang Y.-J."/>
            <person name="Jeffries C."/>
            <person name="Kyrpides N."/>
            <person name="Ivanova N."/>
            <person name="Mikhailova N."/>
            <person name="Hemme C.L."/>
            <person name="Woyke T."/>
        </authorList>
    </citation>
    <scope>NUCLEOTIDE SEQUENCE [LARGE SCALE GENOMIC DNA]</scope>
    <source>
        <strain evidence="4">ATCC 35296 / DSM 3052 / OCM 3 / 743B</strain>
    </source>
</reference>
<feature type="domain" description="BIG2" evidence="2">
    <location>
        <begin position="460"/>
        <end position="539"/>
    </location>
</feature>
<dbReference type="AlphaFoldDB" id="D9SUR1"/>
<dbReference type="InterPro" id="IPR002931">
    <property type="entry name" value="Transglutaminase-like"/>
</dbReference>
<dbReference type="GO" id="GO:0005737">
    <property type="term" value="C:cytoplasm"/>
    <property type="evidence" value="ECO:0007669"/>
    <property type="project" value="TreeGrafter"/>
</dbReference>
<evidence type="ECO:0000313" key="3">
    <source>
        <dbReference type="EMBL" id="ADL50966.1"/>
    </source>
</evidence>
<dbReference type="EMBL" id="CP002160">
    <property type="protein sequence ID" value="ADL50966.1"/>
    <property type="molecule type" value="Genomic_DNA"/>
</dbReference>
<dbReference type="SUPFAM" id="SSF49373">
    <property type="entry name" value="Invasin/intimin cell-adhesion fragments"/>
    <property type="match status" value="4"/>
</dbReference>
<dbReference type="OrthoDB" id="9788327at2"/>
<dbReference type="HOGENOM" id="CLU_387683_0_0_9"/>
<dbReference type="PANTHER" id="PTHR46333">
    <property type="entry name" value="CYTOKINESIS PROTEIN 3"/>
    <property type="match status" value="1"/>
</dbReference>
<feature type="domain" description="BIG2" evidence="2">
    <location>
        <begin position="545"/>
        <end position="622"/>
    </location>
</feature>
<dbReference type="InterPro" id="IPR003343">
    <property type="entry name" value="Big_2"/>
</dbReference>
<dbReference type="Gene3D" id="2.60.40.1080">
    <property type="match status" value="4"/>
</dbReference>
<feature type="domain" description="BIG2" evidence="2">
    <location>
        <begin position="628"/>
        <end position="707"/>
    </location>
</feature>
<dbReference type="SUPFAM" id="SSF54001">
    <property type="entry name" value="Cysteine proteinases"/>
    <property type="match status" value="1"/>
</dbReference>
<sequence>MSEKYLKSSFIKIALFFLMAFFSLTLTTYAVSNTAATTEELKTNLTSVFKERQTSYSVAYTGNNLTLKTDIALIIGSIYDSDDYIRYTAKGYSYSYSSNGVTTNITFNFNYWNTLAQDAFVDTRVSEVLSQIITTGMSDFQKQKAIHDWIVTNVAYDTTLVQHSDYAGLVSPFKTVCQGYALLSYKMLNAAGIQTKIIEGTASGVAHAWNLVYLDSAWYHFDATWDDPVPDVAGRVVYNYYNLTDTQIKTNHTWTKSYPAATTNFADTITSKITSDPTNATVYNEISTALGLNYLSAENTVNDATELNAKIQDAIKNHLVQIKVRYMKGSTLTTDLSTAIKGISNITSYSYSKTDYVRSSLTGDILLTLSFTYYDPISVTAVSVSNNNLSLAAGLSSTLTATVSPSNASNKTILWTSSNTAVATVVGGVVKAVGGGTATITAKTADGGFTATCTITVTQGVSSVTFTPTTAYVKLGGTDVTLTPSVLPTGATDKSLKWTSSNPSIATVDSTGKVHAVAYGTAIISAISVQDPTKIGKCTVTVPVPVTGVTVNSTSNYVKMGTPLTLTTAFAPTNATIKTVTWSSSNEAIAKISATGVVTPVAIGSVTITAKTTDGSFTSTKTLNVVYGVTSVTLDKTIATLKVGGTDLTLVPTINPTNATVKTLIWKSSNPNVATVDSNGTVHAVAAGTVVISATSEQDPTKIAKCTITVTN</sequence>
<protein>
    <submittedName>
        <fullName evidence="3">Ig domain protein group 2 domain protein</fullName>
    </submittedName>
</protein>
<feature type="domain" description="BIG2" evidence="2">
    <location>
        <begin position="378"/>
        <end position="454"/>
    </location>
</feature>
<dbReference type="Proteomes" id="UP000002730">
    <property type="component" value="Chromosome"/>
</dbReference>
<gene>
    <name evidence="3" type="ordered locus">Clocel_1210</name>
</gene>